<evidence type="ECO:0000313" key="2">
    <source>
        <dbReference type="Proteomes" id="UP000283734"/>
    </source>
</evidence>
<dbReference type="EMBL" id="QYYA01000004">
    <property type="protein sequence ID" value="RJG16699.1"/>
    <property type="molecule type" value="Genomic_DNA"/>
</dbReference>
<organism evidence="1 2">
    <name type="scientific">Alcanivorax profundi</name>
    <dbReference type="NCBI Taxonomy" id="2338368"/>
    <lineage>
        <taxon>Bacteria</taxon>
        <taxon>Pseudomonadati</taxon>
        <taxon>Pseudomonadota</taxon>
        <taxon>Gammaproteobacteria</taxon>
        <taxon>Oceanospirillales</taxon>
        <taxon>Alcanivoracaceae</taxon>
        <taxon>Alcanivorax</taxon>
    </lineage>
</organism>
<keyword evidence="2" id="KW-1185">Reference proteome</keyword>
<sequence>MSSVIAGDDDIINCHGMKANDTGSPSYHRLSVNSPTNLEWPVPNAGLHSLSFEERMEARYRKVLPLAGGLDINDGQPLSGHDDR</sequence>
<dbReference type="Proteomes" id="UP000283734">
    <property type="component" value="Unassembled WGS sequence"/>
</dbReference>
<name>A0A418XVD8_9GAMM</name>
<accession>A0A418XVD8</accession>
<comment type="caution">
    <text evidence="1">The sequence shown here is derived from an EMBL/GenBank/DDBJ whole genome shotgun (WGS) entry which is preliminary data.</text>
</comment>
<evidence type="ECO:0000313" key="1">
    <source>
        <dbReference type="EMBL" id="RJG16699.1"/>
    </source>
</evidence>
<gene>
    <name evidence="1" type="ORF">D4A39_12785</name>
</gene>
<dbReference type="AlphaFoldDB" id="A0A418XVD8"/>
<protein>
    <submittedName>
        <fullName evidence="1">Uncharacterized protein</fullName>
    </submittedName>
</protein>
<proteinExistence type="predicted"/>
<reference evidence="1 2" key="1">
    <citation type="submission" date="2018-09" db="EMBL/GenBank/DDBJ databases">
        <title>Alcanivorax profundi sp. nov., isolated from 1000 m-depth seawater of the Mariana Trench.</title>
        <authorList>
            <person name="Liu J."/>
        </authorList>
    </citation>
    <scope>NUCLEOTIDE SEQUENCE [LARGE SCALE GENOMIC DNA]</scope>
    <source>
        <strain evidence="1 2">MTEO17</strain>
    </source>
</reference>